<evidence type="ECO:0000256" key="1">
    <source>
        <dbReference type="ARBA" id="ARBA00023002"/>
    </source>
</evidence>
<dbReference type="InterPro" id="IPR004045">
    <property type="entry name" value="Glutathione_S-Trfase_N"/>
</dbReference>
<name>A0AAD4I2X1_9PLEO</name>
<dbReference type="SUPFAM" id="SSF52833">
    <property type="entry name" value="Thioredoxin-like"/>
    <property type="match status" value="1"/>
</dbReference>
<dbReference type="GO" id="GO:0004364">
    <property type="term" value="F:glutathione transferase activity"/>
    <property type="evidence" value="ECO:0007669"/>
    <property type="project" value="UniProtKB-EC"/>
</dbReference>
<organism evidence="4 5">
    <name type="scientific">Alternaria panax</name>
    <dbReference type="NCBI Taxonomy" id="48097"/>
    <lineage>
        <taxon>Eukaryota</taxon>
        <taxon>Fungi</taxon>
        <taxon>Dikarya</taxon>
        <taxon>Ascomycota</taxon>
        <taxon>Pezizomycotina</taxon>
        <taxon>Dothideomycetes</taxon>
        <taxon>Pleosporomycetidae</taxon>
        <taxon>Pleosporales</taxon>
        <taxon>Pleosporineae</taxon>
        <taxon>Pleosporaceae</taxon>
        <taxon>Alternaria</taxon>
        <taxon>Alternaria sect. Panax</taxon>
    </lineage>
</organism>
<dbReference type="AlphaFoldDB" id="A0AAD4I2X1"/>
<dbReference type="CDD" id="cd00299">
    <property type="entry name" value="GST_C_family"/>
    <property type="match status" value="1"/>
</dbReference>
<keyword evidence="1" id="KW-0560">Oxidoreductase</keyword>
<dbReference type="PROSITE" id="PS50404">
    <property type="entry name" value="GST_NTER"/>
    <property type="match status" value="1"/>
</dbReference>
<dbReference type="Proteomes" id="UP001199106">
    <property type="component" value="Unassembled WGS sequence"/>
</dbReference>
<reference evidence="4" key="1">
    <citation type="submission" date="2021-07" db="EMBL/GenBank/DDBJ databases">
        <title>Genome Resource of American Ginseng Black Spot Pathogen Alternaria panax.</title>
        <authorList>
            <person name="Qiu C."/>
            <person name="Wang W."/>
            <person name="Liu Z."/>
        </authorList>
    </citation>
    <scope>NUCLEOTIDE SEQUENCE</scope>
    <source>
        <strain evidence="4">BNCC115425</strain>
    </source>
</reference>
<dbReference type="InterPro" id="IPR010987">
    <property type="entry name" value="Glutathione-S-Trfase_C-like"/>
</dbReference>
<dbReference type="Gene3D" id="3.40.30.10">
    <property type="entry name" value="Glutaredoxin"/>
    <property type="match status" value="1"/>
</dbReference>
<sequence length="266" mass="30238">MTDTNQGGDSSKKTYHKKATGNALTTVKNHSKEGELKLYGSAFCPFVQRVWISLEHKQIPYQYIEVDPYKKPQSLLDVNPRGLVPALRHGPTWSTHESTVIMEYLEDLQAGPHLLPPDAQTRATSRLWSDHINRNIIPWFYKLLQAQDANDQVAHAKELRDQIGKLVDAADLNGPFFLGPQISFVDVQIAPWVLRLRRVLGPYRAWPEAEEGSRWKRWIDAIEADRSVKMTTSTDELYLDSYERYAENRPGTSQLADAVNSGRGLP</sequence>
<dbReference type="GO" id="GO:0005737">
    <property type="term" value="C:cytoplasm"/>
    <property type="evidence" value="ECO:0007669"/>
    <property type="project" value="InterPro"/>
</dbReference>
<proteinExistence type="predicted"/>
<dbReference type="PRINTS" id="PR01625">
    <property type="entry name" value="GSTRNSFRASEO"/>
</dbReference>
<evidence type="ECO:0000259" key="3">
    <source>
        <dbReference type="PROSITE" id="PS50405"/>
    </source>
</evidence>
<comment type="caution">
    <text evidence="4">The sequence shown here is derived from an EMBL/GenBank/DDBJ whole genome shotgun (WGS) entry which is preliminary data.</text>
</comment>
<dbReference type="EMBL" id="JAANER010000008">
    <property type="protein sequence ID" value="KAG9186930.1"/>
    <property type="molecule type" value="Genomic_DNA"/>
</dbReference>
<dbReference type="SFLD" id="SFLDG00358">
    <property type="entry name" value="Main_(cytGST)"/>
    <property type="match status" value="1"/>
</dbReference>
<dbReference type="InterPro" id="IPR036282">
    <property type="entry name" value="Glutathione-S-Trfase_C_sf"/>
</dbReference>
<dbReference type="Gene3D" id="1.20.1050.10">
    <property type="match status" value="1"/>
</dbReference>
<dbReference type="EC" id="2.5.1.18" evidence="4"/>
<protein>
    <submittedName>
        <fullName evidence="4">Glutathione S-transferase</fullName>
        <ecNumber evidence="4">2.5.1.18</ecNumber>
    </submittedName>
</protein>
<dbReference type="InterPro" id="IPR040079">
    <property type="entry name" value="Glutathione_S-Trfase"/>
</dbReference>
<feature type="domain" description="GST N-terminal" evidence="2">
    <location>
        <begin position="34"/>
        <end position="113"/>
    </location>
</feature>
<dbReference type="InterPro" id="IPR050983">
    <property type="entry name" value="GST_Omega/HSP26"/>
</dbReference>
<accession>A0AAD4I2X1</accession>
<dbReference type="SUPFAM" id="SSF47616">
    <property type="entry name" value="GST C-terminal domain-like"/>
    <property type="match status" value="1"/>
</dbReference>
<keyword evidence="4" id="KW-0808">Transferase</keyword>
<dbReference type="PANTHER" id="PTHR43968:SF6">
    <property type="entry name" value="GLUTATHIONE S-TRANSFERASE OMEGA"/>
    <property type="match status" value="1"/>
</dbReference>
<dbReference type="InterPro" id="IPR005442">
    <property type="entry name" value="GST_omega"/>
</dbReference>
<dbReference type="SFLD" id="SFLDS00019">
    <property type="entry name" value="Glutathione_Transferase_(cytos"/>
    <property type="match status" value="1"/>
</dbReference>
<dbReference type="Pfam" id="PF13417">
    <property type="entry name" value="GST_N_3"/>
    <property type="match status" value="1"/>
</dbReference>
<evidence type="ECO:0000313" key="5">
    <source>
        <dbReference type="Proteomes" id="UP001199106"/>
    </source>
</evidence>
<keyword evidence="5" id="KW-1185">Reference proteome</keyword>
<dbReference type="InterPro" id="IPR036249">
    <property type="entry name" value="Thioredoxin-like_sf"/>
</dbReference>
<dbReference type="GO" id="GO:0045174">
    <property type="term" value="F:glutathione dehydrogenase (ascorbate) activity"/>
    <property type="evidence" value="ECO:0007669"/>
    <property type="project" value="UniProtKB-ARBA"/>
</dbReference>
<evidence type="ECO:0000259" key="2">
    <source>
        <dbReference type="PROSITE" id="PS50404"/>
    </source>
</evidence>
<feature type="domain" description="GST C-terminal" evidence="3">
    <location>
        <begin position="118"/>
        <end position="254"/>
    </location>
</feature>
<gene>
    <name evidence="4" type="ORF">G6011_10038</name>
</gene>
<dbReference type="CDD" id="cd00570">
    <property type="entry name" value="GST_N_family"/>
    <property type="match status" value="1"/>
</dbReference>
<dbReference type="Pfam" id="PF13410">
    <property type="entry name" value="GST_C_2"/>
    <property type="match status" value="1"/>
</dbReference>
<dbReference type="PROSITE" id="PS50405">
    <property type="entry name" value="GST_CTER"/>
    <property type="match status" value="1"/>
</dbReference>
<dbReference type="PANTHER" id="PTHR43968">
    <property type="match status" value="1"/>
</dbReference>
<evidence type="ECO:0000313" key="4">
    <source>
        <dbReference type="EMBL" id="KAG9186930.1"/>
    </source>
</evidence>